<protein>
    <submittedName>
        <fullName evidence="2">Uncharacterized protein</fullName>
    </submittedName>
</protein>
<proteinExistence type="predicted"/>
<name>A0A0F9EGT9_9ZZZZ</name>
<dbReference type="AlphaFoldDB" id="A0A0F9EGT9"/>
<feature type="region of interest" description="Disordered" evidence="1">
    <location>
        <begin position="173"/>
        <end position="196"/>
    </location>
</feature>
<comment type="caution">
    <text evidence="2">The sequence shown here is derived from an EMBL/GenBank/DDBJ whole genome shotgun (WGS) entry which is preliminary data.</text>
</comment>
<gene>
    <name evidence="2" type="ORF">LCGC14_2369010</name>
</gene>
<evidence type="ECO:0000313" key="2">
    <source>
        <dbReference type="EMBL" id="KKL29051.1"/>
    </source>
</evidence>
<organism evidence="2">
    <name type="scientific">marine sediment metagenome</name>
    <dbReference type="NCBI Taxonomy" id="412755"/>
    <lineage>
        <taxon>unclassified sequences</taxon>
        <taxon>metagenomes</taxon>
        <taxon>ecological metagenomes</taxon>
    </lineage>
</organism>
<sequence>MNETEDSEVIEVEVRAHRRKIRRKRYRRTCDCPNESQTLTAPAPPKLIPKGRYGVSVWVHLLLAKFASHRALGNAIEALSHYDLDLPQGTITDGLKPHFSPAVRSRILGGVWAWHEHGVTMGANSWKKLRKDGRLVRYAGAAGVAIRSRGGRMRTGYSSRAVAAARGIIKSTDATHQQSNTRGGGARRMLHSTAMN</sequence>
<reference evidence="2" key="1">
    <citation type="journal article" date="2015" name="Nature">
        <title>Complex archaea that bridge the gap between prokaryotes and eukaryotes.</title>
        <authorList>
            <person name="Spang A."/>
            <person name="Saw J.H."/>
            <person name="Jorgensen S.L."/>
            <person name="Zaremba-Niedzwiedzka K."/>
            <person name="Martijn J."/>
            <person name="Lind A.E."/>
            <person name="van Eijk R."/>
            <person name="Schleper C."/>
            <person name="Guy L."/>
            <person name="Ettema T.J."/>
        </authorList>
    </citation>
    <scope>NUCLEOTIDE SEQUENCE</scope>
</reference>
<dbReference type="EMBL" id="LAZR01034879">
    <property type="protein sequence ID" value="KKL29051.1"/>
    <property type="molecule type" value="Genomic_DNA"/>
</dbReference>
<evidence type="ECO:0000256" key="1">
    <source>
        <dbReference type="SAM" id="MobiDB-lite"/>
    </source>
</evidence>
<accession>A0A0F9EGT9</accession>